<evidence type="ECO:0000313" key="11">
    <source>
        <dbReference type="Proteomes" id="UP000260983"/>
    </source>
</evidence>
<dbReference type="Proteomes" id="UP000260983">
    <property type="component" value="Unassembled WGS sequence"/>
</dbReference>
<evidence type="ECO:0000256" key="7">
    <source>
        <dbReference type="PROSITE-ProRule" id="PRU01360"/>
    </source>
</evidence>
<gene>
    <name evidence="10" type="ORF">DXB65_12895</name>
</gene>
<comment type="subcellular location">
    <subcellularLocation>
        <location evidence="1 7">Cell outer membrane</location>
        <topology evidence="1 7">Multi-pass membrane protein</topology>
    </subcellularLocation>
</comment>
<feature type="domain" description="TonB-dependent receptor plug" evidence="9">
    <location>
        <begin position="142"/>
        <end position="248"/>
    </location>
</feature>
<reference evidence="10 11" key="1">
    <citation type="submission" date="2018-08" db="EMBL/GenBank/DDBJ databases">
        <title>A genome reference for cultivated species of the human gut microbiota.</title>
        <authorList>
            <person name="Zou Y."/>
            <person name="Xue W."/>
            <person name="Luo G."/>
        </authorList>
    </citation>
    <scope>NUCLEOTIDE SEQUENCE [LARGE SCALE GENOMIC DNA]</scope>
    <source>
        <strain evidence="10 11">OM05-15BH</strain>
    </source>
</reference>
<evidence type="ECO:0000256" key="2">
    <source>
        <dbReference type="ARBA" id="ARBA00022448"/>
    </source>
</evidence>
<protein>
    <submittedName>
        <fullName evidence="10">TonB-dependent receptor</fullName>
    </submittedName>
</protein>
<comment type="similarity">
    <text evidence="7">Belongs to the TonB-dependent receptor family.</text>
</comment>
<dbReference type="InterPro" id="IPR008969">
    <property type="entry name" value="CarboxyPept-like_regulatory"/>
</dbReference>
<dbReference type="Pfam" id="PF13715">
    <property type="entry name" value="CarbopepD_reg_2"/>
    <property type="match status" value="1"/>
</dbReference>
<feature type="signal peptide" evidence="8">
    <location>
        <begin position="1"/>
        <end position="28"/>
    </location>
</feature>
<dbReference type="FunFam" id="2.60.40.1120:FF:000003">
    <property type="entry name" value="Outer membrane protein Omp121"/>
    <property type="match status" value="1"/>
</dbReference>
<feature type="chain" id="PRO_5017712701" evidence="8">
    <location>
        <begin position="29"/>
        <end position="1032"/>
    </location>
</feature>
<name>A0A3E5BAM2_9BACE</name>
<sequence length="1032" mass="115236">MYVMNRKNIFKSSLMLFTFSCLSISLTAEELNVVPDTFGASPALQGVSQTANKVTGLVVDSNNDPVIGATIKIVGTSVGAVTDIDGKFTVNASPQDRLQISYVGYVAQEIAVGSKTNFRIILKDDSELLDEVVVVGYGTMKKSDLTGAISSVSAETFIAGGNISPLGAIQGSVPGVNIVRNNTKPGGGYDIKIRGLSSISKSNTPLIVIDGVPGADLDNVNPDDIEKMDILKDASATAIYGSRGANGVLIVTTKRGKSGKPVINYNGYAGFRQYTNVPKMKEGDDWVQHAREAYRAVNNNVYRADEEIFTDASELKAVQDHNYFDWLDAGSSNAFMTNHSLSAAGGTDIVQYSLGGSYTYEDGMVDPQMYERYNIRAAVDVQAMRDVKLGVSTYITNSKRDTGNSDLVQELMRMRPTQHPNSLIDGKPIWAYTSNGRYNPLITEQNELNQTKKLNVLANLYLAVTPLKGLEIKSTYSPYISNQQVGQYRGRWTNARKGSADGATAWMRKRTDTNWVWDNIASYKWSRNKHTIDAMGAFSMQKNVEEQVQGNSQYIKYKSLWYNLQGGSTTGLTSYYKQSTLMSYLGRINYAFMDRYLLTLSGRYDGSSKLAEGNKWAFFPSAAVAWRINEEAFMNEVDWVSSLKLRVSYGQIGNDSVDPYGSLGTVSGSQYASLGTNNIIGNYPNNLRNDKLTWEKTAEWNIGLDFGFLNNRISGSFEYYNRKTTDLIMAKKIPTHLGYESINDNVGSVRNQGIELALNTVNFQNKYFSWNTSLTVAYNKNEIIELDYKEDLGVYSDQLKGMQGDYSNLWIIGQPIDVLYNYQTLGVWQLGEEEQAKKYGQKPGQFKVRDFDGDGTIDNDKDRFLNGQQTPKWTGGMTNNFKLYDFDFGIQMYWQLGGRDRNQFKVLWAMENNNDRFSVMALDYWTPENPSNTMAQPSNMGPYRDPNNGRRQATHNTEKTDFLKCSYMTLGYTLKKSLVSRFKVSNFRVYATVQNPFLITGFSGFDPEQPQGSLGGSDFITRNFIFGVNLSF</sequence>
<keyword evidence="6 7" id="KW-0998">Cell outer membrane</keyword>
<keyword evidence="3 7" id="KW-1134">Transmembrane beta strand</keyword>
<dbReference type="Gene3D" id="2.60.40.1120">
    <property type="entry name" value="Carboxypeptidase-like, regulatory domain"/>
    <property type="match status" value="1"/>
</dbReference>
<evidence type="ECO:0000256" key="8">
    <source>
        <dbReference type="SAM" id="SignalP"/>
    </source>
</evidence>
<dbReference type="InterPro" id="IPR012910">
    <property type="entry name" value="Plug_dom"/>
</dbReference>
<accession>A0A3E5BAM2</accession>
<proteinExistence type="inferred from homology"/>
<dbReference type="Gene3D" id="2.40.170.20">
    <property type="entry name" value="TonB-dependent receptor, beta-barrel domain"/>
    <property type="match status" value="1"/>
</dbReference>
<dbReference type="AlphaFoldDB" id="A0A3E5BAM2"/>
<keyword evidence="10" id="KW-0675">Receptor</keyword>
<organism evidence="10 11">
    <name type="scientific">Bacteroides oleiciplenus</name>
    <dbReference type="NCBI Taxonomy" id="626931"/>
    <lineage>
        <taxon>Bacteria</taxon>
        <taxon>Pseudomonadati</taxon>
        <taxon>Bacteroidota</taxon>
        <taxon>Bacteroidia</taxon>
        <taxon>Bacteroidales</taxon>
        <taxon>Bacteroidaceae</taxon>
        <taxon>Bacteroides</taxon>
    </lineage>
</organism>
<dbReference type="GO" id="GO:0009279">
    <property type="term" value="C:cell outer membrane"/>
    <property type="evidence" value="ECO:0007669"/>
    <property type="project" value="UniProtKB-SubCell"/>
</dbReference>
<comment type="caution">
    <text evidence="10">The sequence shown here is derived from an EMBL/GenBank/DDBJ whole genome shotgun (WGS) entry which is preliminary data.</text>
</comment>
<dbReference type="NCBIfam" id="TIGR04056">
    <property type="entry name" value="OMP_RagA_SusC"/>
    <property type="match status" value="1"/>
</dbReference>
<evidence type="ECO:0000256" key="6">
    <source>
        <dbReference type="ARBA" id="ARBA00023237"/>
    </source>
</evidence>
<dbReference type="InterPro" id="IPR039426">
    <property type="entry name" value="TonB-dep_rcpt-like"/>
</dbReference>
<evidence type="ECO:0000259" key="9">
    <source>
        <dbReference type="Pfam" id="PF07715"/>
    </source>
</evidence>
<evidence type="ECO:0000256" key="5">
    <source>
        <dbReference type="ARBA" id="ARBA00023136"/>
    </source>
</evidence>
<keyword evidence="2 7" id="KW-0813">Transport</keyword>
<dbReference type="InterPro" id="IPR023997">
    <property type="entry name" value="TonB-dep_OMP_SusC/RagA_CS"/>
</dbReference>
<keyword evidence="8" id="KW-0732">Signal</keyword>
<evidence type="ECO:0000256" key="4">
    <source>
        <dbReference type="ARBA" id="ARBA00022692"/>
    </source>
</evidence>
<dbReference type="EMBL" id="QSUL01000008">
    <property type="protein sequence ID" value="RGN34614.1"/>
    <property type="molecule type" value="Genomic_DNA"/>
</dbReference>
<dbReference type="InterPro" id="IPR023996">
    <property type="entry name" value="TonB-dep_OMP_SusC/RagA"/>
</dbReference>
<dbReference type="FunFam" id="2.170.130.10:FF:000008">
    <property type="entry name" value="SusC/RagA family TonB-linked outer membrane protein"/>
    <property type="match status" value="1"/>
</dbReference>
<dbReference type="Gene3D" id="2.170.130.10">
    <property type="entry name" value="TonB-dependent receptor, plug domain"/>
    <property type="match status" value="1"/>
</dbReference>
<dbReference type="Pfam" id="PF07715">
    <property type="entry name" value="Plug"/>
    <property type="match status" value="1"/>
</dbReference>
<keyword evidence="4 7" id="KW-0812">Transmembrane</keyword>
<keyword evidence="5 7" id="KW-0472">Membrane</keyword>
<evidence type="ECO:0000256" key="3">
    <source>
        <dbReference type="ARBA" id="ARBA00022452"/>
    </source>
</evidence>
<evidence type="ECO:0000313" key="10">
    <source>
        <dbReference type="EMBL" id="RGN34614.1"/>
    </source>
</evidence>
<dbReference type="PROSITE" id="PS52016">
    <property type="entry name" value="TONB_DEPENDENT_REC_3"/>
    <property type="match status" value="1"/>
</dbReference>
<dbReference type="SUPFAM" id="SSF56935">
    <property type="entry name" value="Porins"/>
    <property type="match status" value="1"/>
</dbReference>
<dbReference type="InterPro" id="IPR037066">
    <property type="entry name" value="Plug_dom_sf"/>
</dbReference>
<dbReference type="SUPFAM" id="SSF49464">
    <property type="entry name" value="Carboxypeptidase regulatory domain-like"/>
    <property type="match status" value="1"/>
</dbReference>
<evidence type="ECO:0000256" key="1">
    <source>
        <dbReference type="ARBA" id="ARBA00004571"/>
    </source>
</evidence>
<dbReference type="NCBIfam" id="TIGR04057">
    <property type="entry name" value="SusC_RagA_signa"/>
    <property type="match status" value="1"/>
</dbReference>
<dbReference type="InterPro" id="IPR036942">
    <property type="entry name" value="Beta-barrel_TonB_sf"/>
</dbReference>